<evidence type="ECO:0000313" key="2">
    <source>
        <dbReference type="Proteomes" id="UP000199306"/>
    </source>
</evidence>
<gene>
    <name evidence="1" type="ORF">SAMN04515674_101592</name>
</gene>
<proteinExistence type="predicted"/>
<sequence>MLDYSTNIKLRNHLSKHNIKKITYFFDIIRFLQKINTFSHSILTKTWFFHEIKSILKPSAKSIKNQILFVSNSKKK</sequence>
<dbReference type="AlphaFoldDB" id="A0A1I5N4M6"/>
<dbReference type="STRING" id="1079859.SAMN04515674_101592"/>
<reference evidence="1 2" key="1">
    <citation type="submission" date="2016-10" db="EMBL/GenBank/DDBJ databases">
        <authorList>
            <person name="de Groot N.N."/>
        </authorList>
    </citation>
    <scope>NUCLEOTIDE SEQUENCE [LARGE SCALE GENOMIC DNA]</scope>
    <source>
        <strain evidence="2">E92,LMG 26720,CCM 7988</strain>
    </source>
</reference>
<dbReference type="EMBL" id="FOXH01000001">
    <property type="protein sequence ID" value="SFP16572.1"/>
    <property type="molecule type" value="Genomic_DNA"/>
</dbReference>
<accession>A0A1I5N4M6</accession>
<evidence type="ECO:0000313" key="1">
    <source>
        <dbReference type="EMBL" id="SFP16572.1"/>
    </source>
</evidence>
<name>A0A1I5N4M6_9BACT</name>
<keyword evidence="2" id="KW-1185">Reference proteome</keyword>
<protein>
    <submittedName>
        <fullName evidence="1">Uncharacterized protein</fullName>
    </submittedName>
</protein>
<dbReference type="Proteomes" id="UP000199306">
    <property type="component" value="Unassembled WGS sequence"/>
</dbReference>
<organism evidence="1 2">
    <name type="scientific">Pseudarcicella hirudinis</name>
    <dbReference type="NCBI Taxonomy" id="1079859"/>
    <lineage>
        <taxon>Bacteria</taxon>
        <taxon>Pseudomonadati</taxon>
        <taxon>Bacteroidota</taxon>
        <taxon>Cytophagia</taxon>
        <taxon>Cytophagales</taxon>
        <taxon>Flectobacillaceae</taxon>
        <taxon>Pseudarcicella</taxon>
    </lineage>
</organism>